<sequence length="88" mass="9951">MGHPKLTKSKMEKLLLVTLFASCYATLKDLSGKVFVLPRRDKSDYVKLLTTKTKLNSVTVCLRFITYHHGLQTLLFGYSLAQKCLVSV</sequence>
<keyword evidence="5" id="KW-1185">Reference proteome</keyword>
<evidence type="ECO:0000313" key="5">
    <source>
        <dbReference type="Proteomes" id="UP001314229"/>
    </source>
</evidence>
<evidence type="ECO:0000259" key="3">
    <source>
        <dbReference type="PROSITE" id="PS51828"/>
    </source>
</evidence>
<dbReference type="InterPro" id="IPR001759">
    <property type="entry name" value="PTX_dom"/>
</dbReference>
<feature type="chain" id="PRO_5043729521" evidence="2">
    <location>
        <begin position="26"/>
        <end position="88"/>
    </location>
</feature>
<protein>
    <submittedName>
        <fullName evidence="4">C-reactive protein-like</fullName>
    </submittedName>
</protein>
<reference evidence="4 5" key="1">
    <citation type="submission" date="2024-01" db="EMBL/GenBank/DDBJ databases">
        <authorList>
            <person name="Alioto T."/>
            <person name="Alioto T."/>
            <person name="Gomez Garrido J."/>
        </authorList>
    </citation>
    <scope>NUCLEOTIDE SEQUENCE [LARGE SCALE GENOMIC DNA]</scope>
</reference>
<gene>
    <name evidence="4" type="ORF">FSCOSCO3_A021814</name>
</gene>
<feature type="signal peptide" evidence="2">
    <location>
        <begin position="1"/>
        <end position="25"/>
    </location>
</feature>
<accession>A0AAV1NNY6</accession>
<dbReference type="EMBL" id="CAWUFR010000045">
    <property type="protein sequence ID" value="CAK6960700.1"/>
    <property type="molecule type" value="Genomic_DNA"/>
</dbReference>
<evidence type="ECO:0000313" key="4">
    <source>
        <dbReference type="EMBL" id="CAK6960700.1"/>
    </source>
</evidence>
<organism evidence="4 5">
    <name type="scientific">Scomber scombrus</name>
    <name type="common">Atlantic mackerel</name>
    <name type="synonym">Scomber vernalis</name>
    <dbReference type="NCBI Taxonomy" id="13677"/>
    <lineage>
        <taxon>Eukaryota</taxon>
        <taxon>Metazoa</taxon>
        <taxon>Chordata</taxon>
        <taxon>Craniata</taxon>
        <taxon>Vertebrata</taxon>
        <taxon>Euteleostomi</taxon>
        <taxon>Actinopterygii</taxon>
        <taxon>Neopterygii</taxon>
        <taxon>Teleostei</taxon>
        <taxon>Neoteleostei</taxon>
        <taxon>Acanthomorphata</taxon>
        <taxon>Pelagiaria</taxon>
        <taxon>Scombriformes</taxon>
        <taxon>Scombridae</taxon>
        <taxon>Scomber</taxon>
    </lineage>
</organism>
<comment type="caution">
    <text evidence="4">The sequence shown here is derived from an EMBL/GenBank/DDBJ whole genome shotgun (WGS) entry which is preliminary data.</text>
</comment>
<evidence type="ECO:0000256" key="1">
    <source>
        <dbReference type="PROSITE-ProRule" id="PRU01172"/>
    </source>
</evidence>
<proteinExistence type="predicted"/>
<dbReference type="PROSITE" id="PS51828">
    <property type="entry name" value="PTX_2"/>
    <property type="match status" value="1"/>
</dbReference>
<name>A0AAV1NNY6_SCOSC</name>
<feature type="domain" description="Pentraxin (PTX)" evidence="3">
    <location>
        <begin position="31"/>
        <end position="88"/>
    </location>
</feature>
<dbReference type="Proteomes" id="UP001314229">
    <property type="component" value="Unassembled WGS sequence"/>
</dbReference>
<keyword evidence="2" id="KW-0732">Signal</keyword>
<comment type="caution">
    <text evidence="1">Lacks conserved residue(s) required for the propagation of feature annotation.</text>
</comment>
<dbReference type="AlphaFoldDB" id="A0AAV1NNY6"/>
<evidence type="ECO:0000256" key="2">
    <source>
        <dbReference type="SAM" id="SignalP"/>
    </source>
</evidence>